<feature type="region of interest" description="Disordered" evidence="2">
    <location>
        <begin position="110"/>
        <end position="207"/>
    </location>
</feature>
<organism evidence="3 4">
    <name type="scientific">Actinidia rufa</name>
    <dbReference type="NCBI Taxonomy" id="165716"/>
    <lineage>
        <taxon>Eukaryota</taxon>
        <taxon>Viridiplantae</taxon>
        <taxon>Streptophyta</taxon>
        <taxon>Embryophyta</taxon>
        <taxon>Tracheophyta</taxon>
        <taxon>Spermatophyta</taxon>
        <taxon>Magnoliopsida</taxon>
        <taxon>eudicotyledons</taxon>
        <taxon>Gunneridae</taxon>
        <taxon>Pentapetalae</taxon>
        <taxon>asterids</taxon>
        <taxon>Ericales</taxon>
        <taxon>Actinidiaceae</taxon>
        <taxon>Actinidia</taxon>
    </lineage>
</organism>
<dbReference type="Pfam" id="PF04484">
    <property type="entry name" value="QWRF"/>
    <property type="match status" value="1"/>
</dbReference>
<gene>
    <name evidence="3" type="ORF">Acr_10g0003840</name>
</gene>
<comment type="caution">
    <text evidence="3">The sequence shown here is derived from an EMBL/GenBank/DDBJ whole genome shotgun (WGS) entry which is preliminary data.</text>
</comment>
<dbReference type="AlphaFoldDB" id="A0A7J0F9U7"/>
<name>A0A7J0F9U7_9ERIC</name>
<dbReference type="Proteomes" id="UP000585474">
    <property type="component" value="Unassembled WGS sequence"/>
</dbReference>
<feature type="compositionally biased region" description="Polar residues" evidence="2">
    <location>
        <begin position="442"/>
        <end position="452"/>
    </location>
</feature>
<dbReference type="GO" id="GO:0005737">
    <property type="term" value="C:cytoplasm"/>
    <property type="evidence" value="ECO:0007669"/>
    <property type="project" value="TreeGrafter"/>
</dbReference>
<dbReference type="PANTHER" id="PTHR31807">
    <property type="entry name" value="AUGMIN FAMILY MEMBER"/>
    <property type="match status" value="1"/>
</dbReference>
<accession>A0A7J0F9U7</accession>
<feature type="region of interest" description="Disordered" evidence="2">
    <location>
        <begin position="416"/>
        <end position="466"/>
    </location>
</feature>
<feature type="region of interest" description="Disordered" evidence="2">
    <location>
        <begin position="344"/>
        <end position="367"/>
    </location>
</feature>
<feature type="compositionally biased region" description="Low complexity" evidence="2">
    <location>
        <begin position="156"/>
        <end position="185"/>
    </location>
</feature>
<feature type="compositionally biased region" description="Low complexity" evidence="2">
    <location>
        <begin position="110"/>
        <end position="121"/>
    </location>
</feature>
<keyword evidence="4" id="KW-1185">Reference proteome</keyword>
<evidence type="ECO:0000256" key="1">
    <source>
        <dbReference type="ARBA" id="ARBA00010016"/>
    </source>
</evidence>
<evidence type="ECO:0000313" key="4">
    <source>
        <dbReference type="Proteomes" id="UP000585474"/>
    </source>
</evidence>
<comment type="similarity">
    <text evidence="1">Belongs to the QWRF family.</text>
</comment>
<reference evidence="3 4" key="1">
    <citation type="submission" date="2019-07" db="EMBL/GenBank/DDBJ databases">
        <title>De Novo Assembly of kiwifruit Actinidia rufa.</title>
        <authorList>
            <person name="Sugita-Konishi S."/>
            <person name="Sato K."/>
            <person name="Mori E."/>
            <person name="Abe Y."/>
            <person name="Kisaki G."/>
            <person name="Hamano K."/>
            <person name="Suezawa K."/>
            <person name="Otani M."/>
            <person name="Fukuda T."/>
            <person name="Manabe T."/>
            <person name="Gomi K."/>
            <person name="Tabuchi M."/>
            <person name="Akimitsu K."/>
            <person name="Kataoka I."/>
        </authorList>
    </citation>
    <scope>NUCLEOTIDE SEQUENCE [LARGE SCALE GENOMIC DNA]</scope>
    <source>
        <strain evidence="4">cv. Fuchu</strain>
    </source>
</reference>
<dbReference type="GO" id="GO:0051225">
    <property type="term" value="P:spindle assembly"/>
    <property type="evidence" value="ECO:0007669"/>
    <property type="project" value="TreeGrafter"/>
</dbReference>
<evidence type="ECO:0000256" key="2">
    <source>
        <dbReference type="SAM" id="MobiDB-lite"/>
    </source>
</evidence>
<feature type="region of interest" description="Disordered" evidence="2">
    <location>
        <begin position="1"/>
        <end position="22"/>
    </location>
</feature>
<dbReference type="GO" id="GO:0008017">
    <property type="term" value="F:microtubule binding"/>
    <property type="evidence" value="ECO:0007669"/>
    <property type="project" value="TreeGrafter"/>
</dbReference>
<evidence type="ECO:0000313" key="3">
    <source>
        <dbReference type="EMBL" id="GFY94999.1"/>
    </source>
</evidence>
<feature type="compositionally biased region" description="Low complexity" evidence="2">
    <location>
        <begin position="344"/>
        <end position="359"/>
    </location>
</feature>
<proteinExistence type="inferred from homology"/>
<feature type="region of interest" description="Disordered" evidence="2">
    <location>
        <begin position="227"/>
        <end position="271"/>
    </location>
</feature>
<dbReference type="PANTHER" id="PTHR31807:SF2">
    <property type="entry name" value="PROTEIN SNOWY COTYLEDON 3"/>
    <property type="match status" value="1"/>
</dbReference>
<dbReference type="OrthoDB" id="1924320at2759"/>
<dbReference type="InterPro" id="IPR007573">
    <property type="entry name" value="QWRF"/>
</dbReference>
<sequence length="500" mass="52952">MVVTDGMVEAAKGESGGGGECSGDNANSGGVRIVVVVVVRDNGCGCGVAEVDKWCDNGGSDSGGGGNGEIMVAMVEEVVWWSRPWKQHTTDFSSSNSLLLRKQCEARPQSSLSSTMVAASSDPQSPKNDPARLPLLPSERDNNGAAGPRRPKSRQVSSRYMSPSPLSSSVSLSRRSPSPLVSRNSNPATNTPVSGPNRSVSVDRRRPVKPACRCRFRGKAFSLPISKTKAAAAPRKGTPERRRTASAVENSKPGDQHLWPGRTREPNPLSRSLSLECTEEKRKVIGSGDAKRALKQSVIRESRRVSFDGRLGLDLGNAELLKGIQQYPDGKTVNESSVVCDLTGSDSDSVSSGSTNSGVQECGGVARGRNGPRGIAVSARFWQETNSRLRRLNDSGSPLSTSPAKMVVPMKFGQSKKFPSDSPLASPRAMSSPVRGGVRPASPSNAMTSMGSSLARGMQSPSRVRSSVVGNISSNFGETPSVLSFAVDVRRGKVEENRLS</sequence>
<feature type="compositionally biased region" description="Polar residues" evidence="2">
    <location>
        <begin position="186"/>
        <end position="200"/>
    </location>
</feature>
<dbReference type="GO" id="GO:0005880">
    <property type="term" value="C:nuclear microtubule"/>
    <property type="evidence" value="ECO:0007669"/>
    <property type="project" value="TreeGrafter"/>
</dbReference>
<protein>
    <submittedName>
        <fullName evidence="3">QWRF motif protein</fullName>
    </submittedName>
</protein>
<dbReference type="EMBL" id="BJWL01000010">
    <property type="protein sequence ID" value="GFY94999.1"/>
    <property type="molecule type" value="Genomic_DNA"/>
</dbReference>